<feature type="compositionally biased region" description="Polar residues" evidence="1">
    <location>
        <begin position="93"/>
        <end position="104"/>
    </location>
</feature>
<name>A0A3P6QRX6_CYLGO</name>
<dbReference type="SUPFAM" id="SSF48726">
    <property type="entry name" value="Immunoglobulin"/>
    <property type="match status" value="1"/>
</dbReference>
<dbReference type="Proteomes" id="UP000271889">
    <property type="component" value="Unassembled WGS sequence"/>
</dbReference>
<evidence type="ECO:0008006" key="4">
    <source>
        <dbReference type="Google" id="ProtNLM"/>
    </source>
</evidence>
<gene>
    <name evidence="2" type="ORF">CGOC_LOCUS2722</name>
</gene>
<evidence type="ECO:0000313" key="2">
    <source>
        <dbReference type="EMBL" id="VDK53576.1"/>
    </source>
</evidence>
<proteinExistence type="predicted"/>
<evidence type="ECO:0000256" key="1">
    <source>
        <dbReference type="SAM" id="MobiDB-lite"/>
    </source>
</evidence>
<dbReference type="Gene3D" id="2.60.40.10">
    <property type="entry name" value="Immunoglobulins"/>
    <property type="match status" value="1"/>
</dbReference>
<dbReference type="InterPro" id="IPR013783">
    <property type="entry name" value="Ig-like_fold"/>
</dbReference>
<accession>A0A3P6QRX6</accession>
<dbReference type="AlphaFoldDB" id="A0A3P6QRX6"/>
<reference evidence="2 3" key="1">
    <citation type="submission" date="2018-11" db="EMBL/GenBank/DDBJ databases">
        <authorList>
            <consortium name="Pathogen Informatics"/>
        </authorList>
    </citation>
    <scope>NUCLEOTIDE SEQUENCE [LARGE SCALE GENOMIC DNA]</scope>
</reference>
<dbReference type="EMBL" id="UYRV01006343">
    <property type="protein sequence ID" value="VDK53576.1"/>
    <property type="molecule type" value="Genomic_DNA"/>
</dbReference>
<evidence type="ECO:0000313" key="3">
    <source>
        <dbReference type="Proteomes" id="UP000271889"/>
    </source>
</evidence>
<feature type="region of interest" description="Disordered" evidence="1">
    <location>
        <begin position="63"/>
        <end position="104"/>
    </location>
</feature>
<protein>
    <recommendedName>
        <fullName evidence="4">Immunoglobulin I-set domain-containing protein</fullName>
    </recommendedName>
</protein>
<organism evidence="2 3">
    <name type="scientific">Cylicostephanus goldi</name>
    <name type="common">Nematode worm</name>
    <dbReference type="NCBI Taxonomy" id="71465"/>
    <lineage>
        <taxon>Eukaryota</taxon>
        <taxon>Metazoa</taxon>
        <taxon>Ecdysozoa</taxon>
        <taxon>Nematoda</taxon>
        <taxon>Chromadorea</taxon>
        <taxon>Rhabditida</taxon>
        <taxon>Rhabditina</taxon>
        <taxon>Rhabditomorpha</taxon>
        <taxon>Strongyloidea</taxon>
        <taxon>Strongylidae</taxon>
        <taxon>Cylicostephanus</taxon>
    </lineage>
</organism>
<dbReference type="InterPro" id="IPR036179">
    <property type="entry name" value="Ig-like_dom_sf"/>
</dbReference>
<dbReference type="CDD" id="cd00096">
    <property type="entry name" value="Ig"/>
    <property type="match status" value="1"/>
</dbReference>
<dbReference type="OrthoDB" id="6159398at2759"/>
<keyword evidence="3" id="KW-1185">Reference proteome</keyword>
<feature type="compositionally biased region" description="Acidic residues" evidence="1">
    <location>
        <begin position="66"/>
        <end position="91"/>
    </location>
</feature>
<sequence>MTFQSQTVSGQYHNVHVLEIRRVTKEHYGNYRCTARNDNGIHFADIDVAESEQKYLYTNAIQEVNSSDDEGSDKDIVDGDDEDAAEEEEQSDTQPIRSKSYPSPVTQVFTTSSSAEGMFSYKFPVCTFSMFTVSLYNCCEQSGSGSLVSFDTL</sequence>